<feature type="compositionally biased region" description="Polar residues" evidence="1">
    <location>
        <begin position="165"/>
        <end position="178"/>
    </location>
</feature>
<feature type="region of interest" description="Disordered" evidence="1">
    <location>
        <begin position="135"/>
        <end position="195"/>
    </location>
</feature>
<dbReference type="Proteomes" id="UP000199518">
    <property type="component" value="Unassembled WGS sequence"/>
</dbReference>
<dbReference type="RefSeq" id="WP_092048207.1">
    <property type="nucleotide sequence ID" value="NZ_FOQD01000003.1"/>
</dbReference>
<organism evidence="3 4">
    <name type="scientific">Planctomicrobium piriforme</name>
    <dbReference type="NCBI Taxonomy" id="1576369"/>
    <lineage>
        <taxon>Bacteria</taxon>
        <taxon>Pseudomonadati</taxon>
        <taxon>Planctomycetota</taxon>
        <taxon>Planctomycetia</taxon>
        <taxon>Planctomycetales</taxon>
        <taxon>Planctomycetaceae</taxon>
        <taxon>Planctomicrobium</taxon>
    </lineage>
</organism>
<dbReference type="EMBL" id="FOQD01000003">
    <property type="protein sequence ID" value="SFH84591.1"/>
    <property type="molecule type" value="Genomic_DNA"/>
</dbReference>
<keyword evidence="4" id="KW-1185">Reference proteome</keyword>
<dbReference type="OrthoDB" id="215737at2"/>
<reference evidence="4" key="1">
    <citation type="submission" date="2016-10" db="EMBL/GenBank/DDBJ databases">
        <authorList>
            <person name="Varghese N."/>
            <person name="Submissions S."/>
        </authorList>
    </citation>
    <scope>NUCLEOTIDE SEQUENCE [LARGE SCALE GENOMIC DNA]</scope>
    <source>
        <strain evidence="4">DSM 26348</strain>
    </source>
</reference>
<feature type="compositionally biased region" description="Low complexity" evidence="1">
    <location>
        <begin position="135"/>
        <end position="149"/>
    </location>
</feature>
<dbReference type="AlphaFoldDB" id="A0A1I3DDP2"/>
<name>A0A1I3DDP2_9PLAN</name>
<evidence type="ECO:0000256" key="1">
    <source>
        <dbReference type="SAM" id="MobiDB-lite"/>
    </source>
</evidence>
<accession>A0A1I3DDP2</accession>
<keyword evidence="2" id="KW-0732">Signal</keyword>
<evidence type="ECO:0000256" key="2">
    <source>
        <dbReference type="SAM" id="SignalP"/>
    </source>
</evidence>
<gene>
    <name evidence="3" type="ORF">SAMN05421753_103186</name>
</gene>
<protein>
    <recommendedName>
        <fullName evidence="5">Lipoprotein</fullName>
    </recommendedName>
</protein>
<evidence type="ECO:0000313" key="4">
    <source>
        <dbReference type="Proteomes" id="UP000199518"/>
    </source>
</evidence>
<evidence type="ECO:0008006" key="5">
    <source>
        <dbReference type="Google" id="ProtNLM"/>
    </source>
</evidence>
<feature type="chain" id="PRO_5011652845" description="Lipoprotein" evidence="2">
    <location>
        <begin position="21"/>
        <end position="195"/>
    </location>
</feature>
<feature type="compositionally biased region" description="Pro residues" evidence="1">
    <location>
        <begin position="182"/>
        <end position="195"/>
    </location>
</feature>
<sequence length="195" mass="21419">MAVKKSIRHWLSLLAFAPLAGCATFQDVHYEHTQKLRTECAYFHYWWCSGSSGSDYAKGWKAGYMDVLTGGDGQPPLVAPHCYWAPSQITKHCDEKRHDYYVGWQDGAMMASLEPDTHYVKVWNPAPVCRTAAYEETSGPTPSTTSEPALAPPSEAPSLTPTPGQDDSWNATPSDGSSPLNPNLPPVPEQPEPIK</sequence>
<feature type="signal peptide" evidence="2">
    <location>
        <begin position="1"/>
        <end position="20"/>
    </location>
</feature>
<evidence type="ECO:0000313" key="3">
    <source>
        <dbReference type="EMBL" id="SFH84591.1"/>
    </source>
</evidence>
<proteinExistence type="predicted"/>